<keyword evidence="1 4" id="KW-0812">Transmembrane</keyword>
<feature type="transmembrane region" description="Helical" evidence="4">
    <location>
        <begin position="81"/>
        <end position="99"/>
    </location>
</feature>
<dbReference type="InterPro" id="IPR036259">
    <property type="entry name" value="MFS_trans_sf"/>
</dbReference>
<comment type="caution">
    <text evidence="6">The sequence shown here is derived from an EMBL/GenBank/DDBJ whole genome shotgun (WGS) entry which is preliminary data.</text>
</comment>
<evidence type="ECO:0000259" key="5">
    <source>
        <dbReference type="PROSITE" id="PS50850"/>
    </source>
</evidence>
<feature type="transmembrane region" description="Helical" evidence="4">
    <location>
        <begin position="138"/>
        <end position="160"/>
    </location>
</feature>
<dbReference type="Gene3D" id="1.20.1250.20">
    <property type="entry name" value="MFS general substrate transporter like domains"/>
    <property type="match status" value="2"/>
</dbReference>
<sequence>MEQSLKQADTLPQTLIAVAAVAVGALVANIYYAQPLIVAIGGAVGVGPALSGSLVSMVQIGYGVGLFLLVSLGDLVENRRLVLMAILAAAAALASLAFARSATPFLLASLVVGFFSSCAQILVPFVAHLAPLARRGRVVGIVMGGLLTGIMLARPAALFIAGSFGWRAVFFSAAVLMLAVGLALARIMPSYQPRPGLHYGQVLASMLGILRERPQVRWRAAYQGLMFCAFNLFWTVVPILLAQKFGLSQHAIGLFALAGSGGALAAPVAGHIADRGHIAIATTGAIAVLGLAFFAAIGVHGPIGLVWLTLLAVFIDAAVQINQVVGQHVIFNVPGEIRGRVNAIYMTLVFAGGALGSVLGTLTYHAGGWTATAATGGAIGALALALNVLERSRR</sequence>
<feature type="transmembrane region" description="Helical" evidence="4">
    <location>
        <begin position="278"/>
        <end position="299"/>
    </location>
</feature>
<dbReference type="InterPro" id="IPR020846">
    <property type="entry name" value="MFS_dom"/>
</dbReference>
<keyword evidence="7" id="KW-1185">Reference proteome</keyword>
<keyword evidence="2 4" id="KW-1133">Transmembrane helix</keyword>
<accession>A0A3D9Z6A6</accession>
<feature type="domain" description="Major facilitator superfamily (MFS) profile" evidence="5">
    <location>
        <begin position="13"/>
        <end position="394"/>
    </location>
</feature>
<dbReference type="RefSeq" id="WP_115834885.1">
    <property type="nucleotide sequence ID" value="NZ_CP025086.1"/>
</dbReference>
<evidence type="ECO:0000256" key="1">
    <source>
        <dbReference type="ARBA" id="ARBA00022692"/>
    </source>
</evidence>
<evidence type="ECO:0000256" key="3">
    <source>
        <dbReference type="ARBA" id="ARBA00023136"/>
    </source>
</evidence>
<feature type="transmembrane region" description="Helical" evidence="4">
    <location>
        <begin position="38"/>
        <end position="69"/>
    </location>
</feature>
<evidence type="ECO:0000256" key="2">
    <source>
        <dbReference type="ARBA" id="ARBA00022989"/>
    </source>
</evidence>
<evidence type="ECO:0000256" key="4">
    <source>
        <dbReference type="SAM" id="Phobius"/>
    </source>
</evidence>
<dbReference type="GO" id="GO:0022857">
    <property type="term" value="F:transmembrane transporter activity"/>
    <property type="evidence" value="ECO:0007669"/>
    <property type="project" value="InterPro"/>
</dbReference>
<dbReference type="InterPro" id="IPR011701">
    <property type="entry name" value="MFS"/>
</dbReference>
<dbReference type="PANTHER" id="PTHR42910">
    <property type="entry name" value="TRANSPORTER SCO4007-RELATED"/>
    <property type="match status" value="1"/>
</dbReference>
<proteinExistence type="predicted"/>
<feature type="transmembrane region" description="Helical" evidence="4">
    <location>
        <begin position="247"/>
        <end position="266"/>
    </location>
</feature>
<dbReference type="EMBL" id="QUMO01000001">
    <property type="protein sequence ID" value="REF89069.1"/>
    <property type="molecule type" value="Genomic_DNA"/>
</dbReference>
<dbReference type="Proteomes" id="UP000256900">
    <property type="component" value="Unassembled WGS sequence"/>
</dbReference>
<dbReference type="CDD" id="cd17324">
    <property type="entry name" value="MFS_NepI_like"/>
    <property type="match status" value="1"/>
</dbReference>
<keyword evidence="3 4" id="KW-0472">Membrane</keyword>
<reference evidence="6 7" key="1">
    <citation type="submission" date="2018-08" db="EMBL/GenBank/DDBJ databases">
        <title>Genomic Encyclopedia of Type Strains, Phase IV (KMG-IV): sequencing the most valuable type-strain genomes for metagenomic binning, comparative biology and taxonomic classification.</title>
        <authorList>
            <person name="Goeker M."/>
        </authorList>
    </citation>
    <scope>NUCLEOTIDE SEQUENCE [LARGE SCALE GENOMIC DNA]</scope>
    <source>
        <strain evidence="6 7">BW863</strain>
    </source>
</reference>
<feature type="transmembrane region" description="Helical" evidence="4">
    <location>
        <begin position="305"/>
        <end position="331"/>
    </location>
</feature>
<feature type="transmembrane region" description="Helical" evidence="4">
    <location>
        <begin position="166"/>
        <end position="185"/>
    </location>
</feature>
<name>A0A3D9Z6A6_9HYPH</name>
<feature type="transmembrane region" description="Helical" evidence="4">
    <location>
        <begin position="12"/>
        <end position="32"/>
    </location>
</feature>
<evidence type="ECO:0000313" key="7">
    <source>
        <dbReference type="Proteomes" id="UP000256900"/>
    </source>
</evidence>
<feature type="transmembrane region" description="Helical" evidence="4">
    <location>
        <begin position="220"/>
        <end position="241"/>
    </location>
</feature>
<feature type="transmembrane region" description="Helical" evidence="4">
    <location>
        <begin position="343"/>
        <end position="362"/>
    </location>
</feature>
<gene>
    <name evidence="6" type="ORF">DES32_0283</name>
</gene>
<dbReference type="OrthoDB" id="9815356at2"/>
<dbReference type="AlphaFoldDB" id="A0A3D9Z6A6"/>
<evidence type="ECO:0000313" key="6">
    <source>
        <dbReference type="EMBL" id="REF89069.1"/>
    </source>
</evidence>
<dbReference type="PROSITE" id="PS50850">
    <property type="entry name" value="MFS"/>
    <property type="match status" value="1"/>
</dbReference>
<organism evidence="6 7">
    <name type="scientific">Methylovirgula ligni</name>
    <dbReference type="NCBI Taxonomy" id="569860"/>
    <lineage>
        <taxon>Bacteria</taxon>
        <taxon>Pseudomonadati</taxon>
        <taxon>Pseudomonadota</taxon>
        <taxon>Alphaproteobacteria</taxon>
        <taxon>Hyphomicrobiales</taxon>
        <taxon>Beijerinckiaceae</taxon>
        <taxon>Methylovirgula</taxon>
    </lineage>
</organism>
<feature type="transmembrane region" description="Helical" evidence="4">
    <location>
        <begin position="368"/>
        <end position="389"/>
    </location>
</feature>
<dbReference type="SUPFAM" id="SSF103473">
    <property type="entry name" value="MFS general substrate transporter"/>
    <property type="match status" value="1"/>
</dbReference>
<protein>
    <submittedName>
        <fullName evidence="6">Putative MFS family arabinose efflux permease</fullName>
    </submittedName>
</protein>
<dbReference type="PANTHER" id="PTHR42910:SF1">
    <property type="entry name" value="MAJOR FACILITATOR SUPERFAMILY (MFS) PROFILE DOMAIN-CONTAINING PROTEIN"/>
    <property type="match status" value="1"/>
</dbReference>
<dbReference type="Pfam" id="PF07690">
    <property type="entry name" value="MFS_1"/>
    <property type="match status" value="1"/>
</dbReference>
<feature type="transmembrane region" description="Helical" evidence="4">
    <location>
        <begin position="105"/>
        <end position="126"/>
    </location>
</feature>